<keyword evidence="1" id="KW-0812">Transmembrane</keyword>
<sequence length="82" mass="8751">MSGTTNAPEHEELGEGHSPAAWTAVIIMLLGFTLGTLFFWFDQPWLVAIVGGGLVVVGLIVGWILKRAGYGVGGEKYQPKGH</sequence>
<name>A0A387BS62_9MICO</name>
<feature type="transmembrane region" description="Helical" evidence="1">
    <location>
        <begin position="20"/>
        <end position="40"/>
    </location>
</feature>
<dbReference type="Pfam" id="PF20447">
    <property type="entry name" value="DUF6704"/>
    <property type="match status" value="1"/>
</dbReference>
<evidence type="ECO:0000313" key="2">
    <source>
        <dbReference type="EMBL" id="AYG04914.1"/>
    </source>
</evidence>
<proteinExistence type="predicted"/>
<feature type="transmembrane region" description="Helical" evidence="1">
    <location>
        <begin position="45"/>
        <end position="65"/>
    </location>
</feature>
<reference evidence="2 3" key="1">
    <citation type="submission" date="2018-09" db="EMBL/GenBank/DDBJ databases">
        <title>Genome sequencing of strain 2DFW10M-5.</title>
        <authorList>
            <person name="Heo J."/>
            <person name="Kim S.-J."/>
            <person name="Kwon S.-W."/>
        </authorList>
    </citation>
    <scope>NUCLEOTIDE SEQUENCE [LARGE SCALE GENOMIC DNA]</scope>
    <source>
        <strain evidence="2 3">2DFW10M-5</strain>
    </source>
</reference>
<evidence type="ECO:0000313" key="3">
    <source>
        <dbReference type="Proteomes" id="UP000275069"/>
    </source>
</evidence>
<accession>A0A387BS62</accession>
<dbReference type="AlphaFoldDB" id="A0A387BS62"/>
<keyword evidence="1" id="KW-0472">Membrane</keyword>
<evidence type="ECO:0000256" key="1">
    <source>
        <dbReference type="SAM" id="Phobius"/>
    </source>
</evidence>
<protein>
    <submittedName>
        <fullName evidence="2">Uncharacterized protein</fullName>
    </submittedName>
</protein>
<dbReference type="RefSeq" id="WP_120790442.1">
    <property type="nucleotide sequence ID" value="NZ_CP032624.1"/>
</dbReference>
<gene>
    <name evidence="2" type="ORF">D7I44_16210</name>
</gene>
<keyword evidence="1" id="KW-1133">Transmembrane helix</keyword>
<dbReference type="InterPro" id="IPR046550">
    <property type="entry name" value="DUF6704"/>
</dbReference>
<keyword evidence="3" id="KW-1185">Reference proteome</keyword>
<dbReference type="KEGG" id="gry:D7I44_16210"/>
<dbReference type="Proteomes" id="UP000275069">
    <property type="component" value="Chromosome"/>
</dbReference>
<organism evidence="2 3">
    <name type="scientific">Gryllotalpicola protaetiae</name>
    <dbReference type="NCBI Taxonomy" id="2419771"/>
    <lineage>
        <taxon>Bacteria</taxon>
        <taxon>Bacillati</taxon>
        <taxon>Actinomycetota</taxon>
        <taxon>Actinomycetes</taxon>
        <taxon>Micrococcales</taxon>
        <taxon>Microbacteriaceae</taxon>
        <taxon>Gryllotalpicola</taxon>
    </lineage>
</organism>
<dbReference type="EMBL" id="CP032624">
    <property type="protein sequence ID" value="AYG04914.1"/>
    <property type="molecule type" value="Genomic_DNA"/>
</dbReference>
<dbReference type="NCBIfam" id="NF041681">
    <property type="entry name" value="HGxxPAAW"/>
    <property type="match status" value="1"/>
</dbReference>